<name>A0A250XKC6_9CHLO</name>
<dbReference type="EMBL" id="BEGY01000100">
    <property type="protein sequence ID" value="GAX83524.1"/>
    <property type="molecule type" value="Genomic_DNA"/>
</dbReference>
<feature type="compositionally biased region" description="Low complexity" evidence="1">
    <location>
        <begin position="77"/>
        <end position="92"/>
    </location>
</feature>
<comment type="caution">
    <text evidence="2">The sequence shown here is derived from an EMBL/GenBank/DDBJ whole genome shotgun (WGS) entry which is preliminary data.</text>
</comment>
<keyword evidence="3" id="KW-1185">Reference proteome</keyword>
<accession>A0A250XKC6</accession>
<dbReference type="Proteomes" id="UP000232323">
    <property type="component" value="Unassembled WGS sequence"/>
</dbReference>
<evidence type="ECO:0000256" key="1">
    <source>
        <dbReference type="SAM" id="MobiDB-lite"/>
    </source>
</evidence>
<evidence type="ECO:0000313" key="2">
    <source>
        <dbReference type="EMBL" id="GAX83524.1"/>
    </source>
</evidence>
<organism evidence="2 3">
    <name type="scientific">Chlamydomonas eustigma</name>
    <dbReference type="NCBI Taxonomy" id="1157962"/>
    <lineage>
        <taxon>Eukaryota</taxon>
        <taxon>Viridiplantae</taxon>
        <taxon>Chlorophyta</taxon>
        <taxon>core chlorophytes</taxon>
        <taxon>Chlorophyceae</taxon>
        <taxon>CS clade</taxon>
        <taxon>Chlamydomonadales</taxon>
        <taxon>Chlamydomonadaceae</taxon>
        <taxon>Chlamydomonas</taxon>
    </lineage>
</organism>
<proteinExistence type="predicted"/>
<gene>
    <name evidence="2" type="ORF">CEUSTIGMA_g10949.t1</name>
</gene>
<protein>
    <submittedName>
        <fullName evidence="2">Uncharacterized protein</fullName>
    </submittedName>
</protein>
<reference evidence="2 3" key="1">
    <citation type="submission" date="2017-08" db="EMBL/GenBank/DDBJ databases">
        <title>Acidophilic green algal genome provides insights into adaptation to an acidic environment.</title>
        <authorList>
            <person name="Hirooka S."/>
            <person name="Hirose Y."/>
            <person name="Kanesaki Y."/>
            <person name="Higuchi S."/>
            <person name="Fujiwara T."/>
            <person name="Onuma R."/>
            <person name="Era A."/>
            <person name="Ohbayashi R."/>
            <person name="Uzuka A."/>
            <person name="Nozaki H."/>
            <person name="Yoshikawa H."/>
            <person name="Miyagishima S.Y."/>
        </authorList>
    </citation>
    <scope>NUCLEOTIDE SEQUENCE [LARGE SCALE GENOMIC DNA]</scope>
    <source>
        <strain evidence="2 3">NIES-2499</strain>
    </source>
</reference>
<sequence length="411" mass="44858">MKSGHFTNFPKFTTVQVLNITVAKNMVWQNKSSQGLLLRNKQHTFLHARLVTSLHGSTKHGPKTRWQATSDWTEPDPSGSSLQQPSPSTQTTFLHYPPYSMPEPTVPFPAQFHTQQQPYTPYPAAPLQQGNPGTYLPMPSSLPLPMVPPLTYTRPTSSNLNRVKLTGIALNLQDVSGVGPVPHAALTLQTNTMGACLIQLLDTVARQAHQYLQPGMRVAVTGQLAVGNGGQLYIQGQQIQLVMEQTMPTPGGEGTGSSNSGRSKGPGRNFTSLTSDSNAVLRALREGKSEHEILAMTEMQGISERLVRNLVDVCCEGRSDIDPKELVPLAFRNTGYGECMAVDEMTSFIEGYLQQPSFPLTSDGLPKLTPIREALLRNSDLSHKVLAQEEVENGKSVTFHQIKLALAILGK</sequence>
<feature type="region of interest" description="Disordered" evidence="1">
    <location>
        <begin position="54"/>
        <end position="93"/>
    </location>
</feature>
<evidence type="ECO:0000313" key="3">
    <source>
        <dbReference type="Proteomes" id="UP000232323"/>
    </source>
</evidence>
<dbReference type="AlphaFoldDB" id="A0A250XKC6"/>
<feature type="region of interest" description="Disordered" evidence="1">
    <location>
        <begin position="246"/>
        <end position="272"/>
    </location>
</feature>